<dbReference type="Pfam" id="PF12802">
    <property type="entry name" value="MarR_2"/>
    <property type="match status" value="1"/>
</dbReference>
<reference evidence="5 6" key="1">
    <citation type="journal article" date="2015" name="Stand. Genomic Sci.">
        <title>Genomic Encyclopedia of Bacterial and Archaeal Type Strains, Phase III: the genomes of soil and plant-associated and newly described type strains.</title>
        <authorList>
            <person name="Whitman W.B."/>
            <person name="Woyke T."/>
            <person name="Klenk H.P."/>
            <person name="Zhou Y."/>
            <person name="Lilburn T.G."/>
            <person name="Beck B.J."/>
            <person name="De Vos P."/>
            <person name="Vandamme P."/>
            <person name="Eisen J.A."/>
            <person name="Garrity G."/>
            <person name="Hugenholtz P."/>
            <person name="Kyrpides N.C."/>
        </authorList>
    </citation>
    <scope>NUCLEOTIDE SEQUENCE [LARGE SCALE GENOMIC DNA]</scope>
    <source>
        <strain evidence="5 6">VKM Ac-2538</strain>
    </source>
</reference>
<dbReference type="SUPFAM" id="SSF46785">
    <property type="entry name" value="Winged helix' DNA-binding domain"/>
    <property type="match status" value="1"/>
</dbReference>
<dbReference type="PANTHER" id="PTHR38465">
    <property type="entry name" value="HTH-TYPE TRANSCRIPTIONAL REGULATOR MJ1563-RELATED"/>
    <property type="match status" value="1"/>
</dbReference>
<evidence type="ECO:0000259" key="4">
    <source>
        <dbReference type="Pfam" id="PF12802"/>
    </source>
</evidence>
<name>A0ABY2BGX3_9ACTN</name>
<keyword evidence="3" id="KW-0804">Transcription</keyword>
<dbReference type="Proteomes" id="UP000295818">
    <property type="component" value="Unassembled WGS sequence"/>
</dbReference>
<dbReference type="InterPro" id="IPR000835">
    <property type="entry name" value="HTH_MarR-typ"/>
</dbReference>
<gene>
    <name evidence="5" type="ORF">EV644_10938</name>
</gene>
<organism evidence="5 6">
    <name type="scientific">Kribbella orskensis</name>
    <dbReference type="NCBI Taxonomy" id="2512216"/>
    <lineage>
        <taxon>Bacteria</taxon>
        <taxon>Bacillati</taxon>
        <taxon>Actinomycetota</taxon>
        <taxon>Actinomycetes</taxon>
        <taxon>Propionibacteriales</taxon>
        <taxon>Kribbellaceae</taxon>
        <taxon>Kribbella</taxon>
    </lineage>
</organism>
<keyword evidence="1" id="KW-0805">Transcription regulation</keyword>
<evidence type="ECO:0000313" key="5">
    <source>
        <dbReference type="EMBL" id="TCO20019.1"/>
    </source>
</evidence>
<proteinExistence type="predicted"/>
<dbReference type="Gene3D" id="1.10.10.10">
    <property type="entry name" value="Winged helix-like DNA-binding domain superfamily/Winged helix DNA-binding domain"/>
    <property type="match status" value="1"/>
</dbReference>
<evidence type="ECO:0000256" key="3">
    <source>
        <dbReference type="ARBA" id="ARBA00023163"/>
    </source>
</evidence>
<evidence type="ECO:0000256" key="2">
    <source>
        <dbReference type="ARBA" id="ARBA00023125"/>
    </source>
</evidence>
<dbReference type="InterPro" id="IPR052362">
    <property type="entry name" value="HTH-GbsR_regulator"/>
</dbReference>
<comment type="caution">
    <text evidence="5">The sequence shown here is derived from an EMBL/GenBank/DDBJ whole genome shotgun (WGS) entry which is preliminary data.</text>
</comment>
<keyword evidence="2" id="KW-0238">DNA-binding</keyword>
<accession>A0ABY2BGX3</accession>
<dbReference type="InterPro" id="IPR036390">
    <property type="entry name" value="WH_DNA-bd_sf"/>
</dbReference>
<evidence type="ECO:0000313" key="6">
    <source>
        <dbReference type="Proteomes" id="UP000295818"/>
    </source>
</evidence>
<feature type="domain" description="HTH marR-type" evidence="4">
    <location>
        <begin position="29"/>
        <end position="86"/>
    </location>
</feature>
<protein>
    <submittedName>
        <fullName evidence="5">MarR family protein</fullName>
    </submittedName>
</protein>
<sequence>MSAPRQRDDEAVQRYAEQFGNVLAETGWPRMSARAFAAILASEEGRLTAAELSERLKASPAAISGAVNYLMQLRLATREREPGSRRDVYVVQEDFWHESMMSQDRGLSRWEDILQQMLQVTGPGTASDRRIRATIGFIEFIQEEVEGLSERWVKRKAEIDARLDEQDSRGA</sequence>
<evidence type="ECO:0000256" key="1">
    <source>
        <dbReference type="ARBA" id="ARBA00023015"/>
    </source>
</evidence>
<dbReference type="PANTHER" id="PTHR38465:SF2">
    <property type="entry name" value="HTH-TYPE TRANSCRIPTIONAL REGULATOR MMPR5"/>
    <property type="match status" value="1"/>
</dbReference>
<dbReference type="RefSeq" id="WP_132191064.1">
    <property type="nucleotide sequence ID" value="NZ_SLWM01000009.1"/>
</dbReference>
<dbReference type="EMBL" id="SLWM01000009">
    <property type="protein sequence ID" value="TCO20019.1"/>
    <property type="molecule type" value="Genomic_DNA"/>
</dbReference>
<dbReference type="InterPro" id="IPR036388">
    <property type="entry name" value="WH-like_DNA-bd_sf"/>
</dbReference>
<keyword evidence="6" id="KW-1185">Reference proteome</keyword>